<feature type="transmembrane region" description="Helical" evidence="1">
    <location>
        <begin position="6"/>
        <end position="23"/>
    </location>
</feature>
<protein>
    <recommendedName>
        <fullName evidence="4">YesK-like protein</fullName>
    </recommendedName>
</protein>
<evidence type="ECO:0000313" key="2">
    <source>
        <dbReference type="EMBL" id="SHI06917.1"/>
    </source>
</evidence>
<keyword evidence="1" id="KW-1133">Transmembrane helix</keyword>
<organism evidence="2 3">
    <name type="scientific">Clostridium grantii DSM 8605</name>
    <dbReference type="NCBI Taxonomy" id="1121316"/>
    <lineage>
        <taxon>Bacteria</taxon>
        <taxon>Bacillati</taxon>
        <taxon>Bacillota</taxon>
        <taxon>Clostridia</taxon>
        <taxon>Eubacteriales</taxon>
        <taxon>Clostridiaceae</taxon>
        <taxon>Clostridium</taxon>
    </lineage>
</organism>
<dbReference type="Proteomes" id="UP000184447">
    <property type="component" value="Unassembled WGS sequence"/>
</dbReference>
<gene>
    <name evidence="2" type="ORF">SAMN02745207_04184</name>
</gene>
<feature type="transmembrane region" description="Helical" evidence="1">
    <location>
        <begin position="35"/>
        <end position="55"/>
    </location>
</feature>
<accession>A0A1M5Y4F2</accession>
<proteinExistence type="predicted"/>
<dbReference type="STRING" id="1121316.SAMN02745207_04184"/>
<reference evidence="2 3" key="1">
    <citation type="submission" date="2016-11" db="EMBL/GenBank/DDBJ databases">
        <authorList>
            <person name="Jaros S."/>
            <person name="Januszkiewicz K."/>
            <person name="Wedrychowicz H."/>
        </authorList>
    </citation>
    <scope>NUCLEOTIDE SEQUENCE [LARGE SCALE GENOMIC DNA]</scope>
    <source>
        <strain evidence="2 3">DSM 8605</strain>
    </source>
</reference>
<dbReference type="EMBL" id="FQXM01000053">
    <property type="protein sequence ID" value="SHI06917.1"/>
    <property type="molecule type" value="Genomic_DNA"/>
</dbReference>
<dbReference type="AlphaFoldDB" id="A0A1M5Y4F2"/>
<dbReference type="RefSeq" id="WP_073340961.1">
    <property type="nucleotide sequence ID" value="NZ_FQXM01000053.1"/>
</dbReference>
<evidence type="ECO:0008006" key="4">
    <source>
        <dbReference type="Google" id="ProtNLM"/>
    </source>
</evidence>
<name>A0A1M5Y4F2_9CLOT</name>
<keyword evidence="1" id="KW-0812">Transmembrane</keyword>
<sequence length="89" mass="9920">MEQYKIYFMLFSAIYLFIFGVFMKKHKGNGVNRTLGLVTILFSIFSLTSAAIGYFNGKLGASLYNIFVVILIGLSIGISIINLLVKKKS</sequence>
<keyword evidence="1" id="KW-0472">Membrane</keyword>
<feature type="transmembrane region" description="Helical" evidence="1">
    <location>
        <begin position="61"/>
        <end position="85"/>
    </location>
</feature>
<keyword evidence="3" id="KW-1185">Reference proteome</keyword>
<evidence type="ECO:0000313" key="3">
    <source>
        <dbReference type="Proteomes" id="UP000184447"/>
    </source>
</evidence>
<evidence type="ECO:0000256" key="1">
    <source>
        <dbReference type="SAM" id="Phobius"/>
    </source>
</evidence>